<reference evidence="1" key="2">
    <citation type="submission" date="2018-05" db="EMBL/GenBank/DDBJ databases">
        <title>OmerRS3 (Oryza meridionalis Reference Sequence Version 3).</title>
        <authorList>
            <person name="Zhang J."/>
            <person name="Kudrna D."/>
            <person name="Lee S."/>
            <person name="Talag J."/>
            <person name="Welchert J."/>
            <person name="Wing R.A."/>
        </authorList>
    </citation>
    <scope>NUCLEOTIDE SEQUENCE [LARGE SCALE GENOMIC DNA]</scope>
    <source>
        <strain evidence="1">cv. OR44</strain>
    </source>
</reference>
<reference evidence="1" key="1">
    <citation type="submission" date="2015-04" db="UniProtKB">
        <authorList>
            <consortium name="EnsemblPlants"/>
        </authorList>
    </citation>
    <scope>IDENTIFICATION</scope>
</reference>
<organism evidence="1">
    <name type="scientific">Oryza meridionalis</name>
    <dbReference type="NCBI Taxonomy" id="40149"/>
    <lineage>
        <taxon>Eukaryota</taxon>
        <taxon>Viridiplantae</taxon>
        <taxon>Streptophyta</taxon>
        <taxon>Embryophyta</taxon>
        <taxon>Tracheophyta</taxon>
        <taxon>Spermatophyta</taxon>
        <taxon>Magnoliopsida</taxon>
        <taxon>Liliopsida</taxon>
        <taxon>Poales</taxon>
        <taxon>Poaceae</taxon>
        <taxon>BOP clade</taxon>
        <taxon>Oryzoideae</taxon>
        <taxon>Oryzeae</taxon>
        <taxon>Oryzinae</taxon>
        <taxon>Oryza</taxon>
    </lineage>
</organism>
<keyword evidence="2" id="KW-1185">Reference proteome</keyword>
<dbReference type="Gramene" id="OMERI03G05300.1">
    <property type="protein sequence ID" value="OMERI03G05300.1"/>
    <property type="gene ID" value="OMERI03G05300"/>
</dbReference>
<accession>A0A0E0CW02</accession>
<dbReference type="Proteomes" id="UP000008021">
    <property type="component" value="Chromosome 3"/>
</dbReference>
<evidence type="ECO:0000313" key="2">
    <source>
        <dbReference type="Proteomes" id="UP000008021"/>
    </source>
</evidence>
<name>A0A0E0CW02_9ORYZ</name>
<proteinExistence type="predicted"/>
<protein>
    <submittedName>
        <fullName evidence="1">Uncharacterized protein</fullName>
    </submittedName>
</protein>
<dbReference type="EnsemblPlants" id="OMERI03G05300.1">
    <property type="protein sequence ID" value="OMERI03G05300.1"/>
    <property type="gene ID" value="OMERI03G05300"/>
</dbReference>
<evidence type="ECO:0000313" key="1">
    <source>
        <dbReference type="EnsemblPlants" id="OMERI03G05300.1"/>
    </source>
</evidence>
<dbReference type="HOGENOM" id="CLU_2350280_0_0_1"/>
<dbReference type="AlphaFoldDB" id="A0A0E0CW02"/>
<sequence length="97" mass="10296">MKTIGESLYIAVGRGPGPVWAWARAAAVRVVTCNHPFRIGFGGGGGGGERDPASSEWHPLRSTTTLWLGCFGVASDLIRLRHLPLPASPCARSLVPF</sequence>